<accession>A0A438IVP7</accession>
<dbReference type="EMBL" id="QGNW01000079">
    <property type="protein sequence ID" value="RVX00821.1"/>
    <property type="molecule type" value="Genomic_DNA"/>
</dbReference>
<sequence>MGPPQYPWVGCTPCPSHATILNVRFFVIEDFSPYNTIMGHLWLHKMKAILSTYYQISYLIEVGQVDLHGNHLVVSQCYQVAMEFECADPIEDEFESSTRKRQ</sequence>
<name>A0A438IVP7_VITVI</name>
<dbReference type="Proteomes" id="UP000288805">
    <property type="component" value="Unassembled WGS sequence"/>
</dbReference>
<evidence type="ECO:0000313" key="1">
    <source>
        <dbReference type="EMBL" id="RVX00821.1"/>
    </source>
</evidence>
<proteinExistence type="predicted"/>
<gene>
    <name evidence="1" type="ORF">CK203_026369</name>
</gene>
<comment type="caution">
    <text evidence="1">The sequence shown here is derived from an EMBL/GenBank/DDBJ whole genome shotgun (WGS) entry which is preliminary data.</text>
</comment>
<organism evidence="1 2">
    <name type="scientific">Vitis vinifera</name>
    <name type="common">Grape</name>
    <dbReference type="NCBI Taxonomy" id="29760"/>
    <lineage>
        <taxon>Eukaryota</taxon>
        <taxon>Viridiplantae</taxon>
        <taxon>Streptophyta</taxon>
        <taxon>Embryophyta</taxon>
        <taxon>Tracheophyta</taxon>
        <taxon>Spermatophyta</taxon>
        <taxon>Magnoliopsida</taxon>
        <taxon>eudicotyledons</taxon>
        <taxon>Gunneridae</taxon>
        <taxon>Pentapetalae</taxon>
        <taxon>rosids</taxon>
        <taxon>Vitales</taxon>
        <taxon>Vitaceae</taxon>
        <taxon>Viteae</taxon>
        <taxon>Vitis</taxon>
    </lineage>
</organism>
<reference evidence="1 2" key="1">
    <citation type="journal article" date="2018" name="PLoS Genet.">
        <title>Population sequencing reveals clonal diversity and ancestral inbreeding in the grapevine cultivar Chardonnay.</title>
        <authorList>
            <person name="Roach M.J."/>
            <person name="Johnson D.L."/>
            <person name="Bohlmann J."/>
            <person name="van Vuuren H.J."/>
            <person name="Jones S.J."/>
            <person name="Pretorius I.S."/>
            <person name="Schmidt S.A."/>
            <person name="Borneman A.R."/>
        </authorList>
    </citation>
    <scope>NUCLEOTIDE SEQUENCE [LARGE SCALE GENOMIC DNA]</scope>
    <source>
        <strain evidence="2">cv. Chardonnay</strain>
        <tissue evidence="1">Leaf</tissue>
    </source>
</reference>
<evidence type="ECO:0000313" key="2">
    <source>
        <dbReference type="Proteomes" id="UP000288805"/>
    </source>
</evidence>
<protein>
    <submittedName>
        <fullName evidence="1">Uncharacterized protein</fullName>
    </submittedName>
</protein>
<dbReference type="AlphaFoldDB" id="A0A438IVP7"/>